<dbReference type="AlphaFoldDB" id="Q6ACP4"/>
<dbReference type="Gene3D" id="1.10.443.10">
    <property type="entry name" value="Intergrase catalytic core"/>
    <property type="match status" value="1"/>
</dbReference>
<evidence type="ECO:0000256" key="1">
    <source>
        <dbReference type="ARBA" id="ARBA00008857"/>
    </source>
</evidence>
<sequence>MTLTAWHDEFWPVIEGSVRPATARGYSVAWRLRVQPSLGSAKLSAITPTMIEAAMARWSGSASTKIDALSLLSRLLDAARRGRLVDVNAALDVARPRDEITEDITSRALSMEEVLVFLDLIPAGHYRRFAAVLAFTGMRAGELTAVRVRDVDFTNRVIIVGRSYSPGRNGELILQGTKGRKLRHVPLIDALQPYAKEAAVAKAPDALLFDGILGGRLTGGTFKRAVGWEMIRSVLGRPDFKVKDLRHTFATMMLDAGVSANDTKDVLGHSSLQVTDIYTRARAASRAAAVLDNHINGPEMVQKHEMKGEAKD</sequence>
<dbReference type="GO" id="GO:0015074">
    <property type="term" value="P:DNA integration"/>
    <property type="evidence" value="ECO:0007669"/>
    <property type="project" value="UniProtKB-KW"/>
</dbReference>
<keyword evidence="2" id="KW-0229">DNA integration</keyword>
<dbReference type="InterPro" id="IPR013762">
    <property type="entry name" value="Integrase-like_cat_sf"/>
</dbReference>
<dbReference type="PROSITE" id="PS51900">
    <property type="entry name" value="CB"/>
    <property type="match status" value="1"/>
</dbReference>
<dbReference type="PROSITE" id="PS51898">
    <property type="entry name" value="TYR_RECOMBINASE"/>
    <property type="match status" value="1"/>
</dbReference>
<evidence type="ECO:0000256" key="3">
    <source>
        <dbReference type="ARBA" id="ARBA00023125"/>
    </source>
</evidence>
<feature type="domain" description="Core-binding (CB)" evidence="7">
    <location>
        <begin position="1"/>
        <end position="80"/>
    </location>
</feature>
<keyword evidence="3 5" id="KW-0238">DNA-binding</keyword>
<dbReference type="Gene3D" id="1.10.150.130">
    <property type="match status" value="1"/>
</dbReference>
<evidence type="ECO:0000256" key="2">
    <source>
        <dbReference type="ARBA" id="ARBA00022908"/>
    </source>
</evidence>
<keyword evidence="9" id="KW-1185">Reference proteome</keyword>
<dbReference type="InterPro" id="IPR044068">
    <property type="entry name" value="CB"/>
</dbReference>
<evidence type="ECO:0000259" key="6">
    <source>
        <dbReference type="PROSITE" id="PS51898"/>
    </source>
</evidence>
<proteinExistence type="inferred from homology"/>
<dbReference type="EMBL" id="AE016822">
    <property type="protein sequence ID" value="AAT89849.1"/>
    <property type="molecule type" value="Genomic_DNA"/>
</dbReference>
<dbReference type="KEGG" id="lxx:Lxx21555"/>
<dbReference type="Pfam" id="PF00589">
    <property type="entry name" value="Phage_integrase"/>
    <property type="match status" value="1"/>
</dbReference>
<dbReference type="RefSeq" id="WP_011186833.1">
    <property type="nucleotide sequence ID" value="NC_006087.1"/>
</dbReference>
<feature type="domain" description="Tyr recombinase" evidence="6">
    <location>
        <begin position="104"/>
        <end position="292"/>
    </location>
</feature>
<comment type="similarity">
    <text evidence="1">Belongs to the 'phage' integrase family.</text>
</comment>
<reference evidence="8 9" key="1">
    <citation type="journal article" date="2004" name="Mol. Plant Microbe Interact.">
        <title>The genome sequence of the Gram-positive sugarcane pathogen Leifsonia xyli subsp. xyli.</title>
        <authorList>
            <person name="Monteiro-Vitorello C.B."/>
            <person name="Camargo L.E.A."/>
            <person name="Van Sluys M.A."/>
            <person name="Kitajima J.P."/>
            <person name="Truffi D."/>
            <person name="do Amaral A.M."/>
            <person name="Harakava R."/>
            <person name="de Oliveira J.C.F."/>
            <person name="Wood D."/>
            <person name="de Oliveira M.C."/>
            <person name="Miyaki C.Y."/>
            <person name="Takita M.A."/>
            <person name="da Silva A.C.R."/>
            <person name="Furlan L.R."/>
            <person name="Carraro D.M."/>
            <person name="Camarotte G."/>
            <person name="Almeida N.F. Jr."/>
            <person name="Carrer H."/>
            <person name="Coutinho L.L."/>
            <person name="El-Dorry H.A."/>
            <person name="Ferro M.I.T."/>
            <person name="Gagliardi P.R."/>
            <person name="Giglioti E."/>
            <person name="Goldman M.H.S."/>
            <person name="Goldman G.H."/>
            <person name="Kimura E.T."/>
            <person name="Ferro E.S."/>
            <person name="Kuramae E.E."/>
            <person name="Lemos E.G.M."/>
            <person name="Lemos M.V.F."/>
            <person name="Mauro S.M.Z."/>
            <person name="Machado M.A."/>
            <person name="Marino C.L."/>
            <person name="Menck C.F."/>
            <person name="Nunes L.R."/>
            <person name="Oliveira R.C."/>
            <person name="Pereira G.G."/>
            <person name="Siqueira W."/>
            <person name="de Souza A.A."/>
            <person name="Tsai S.M."/>
            <person name="Zanca A.S."/>
            <person name="Simpson A.J.G."/>
            <person name="Brumbley S.M."/>
            <person name="Setubal J.C."/>
        </authorList>
    </citation>
    <scope>NUCLEOTIDE SEQUENCE [LARGE SCALE GENOMIC DNA]</scope>
    <source>
        <strain evidence="8 9">CTCB07</strain>
    </source>
</reference>
<dbReference type="HOGENOM" id="CLU_027562_4_0_11"/>
<evidence type="ECO:0000313" key="9">
    <source>
        <dbReference type="Proteomes" id="UP000001306"/>
    </source>
</evidence>
<dbReference type="PANTHER" id="PTHR30349">
    <property type="entry name" value="PHAGE INTEGRASE-RELATED"/>
    <property type="match status" value="1"/>
</dbReference>
<dbReference type="Proteomes" id="UP000001306">
    <property type="component" value="Chromosome"/>
</dbReference>
<organism evidence="8 9">
    <name type="scientific">Leifsonia xyli subsp. xyli (strain CTCB07)</name>
    <dbReference type="NCBI Taxonomy" id="281090"/>
    <lineage>
        <taxon>Bacteria</taxon>
        <taxon>Bacillati</taxon>
        <taxon>Actinomycetota</taxon>
        <taxon>Actinomycetes</taxon>
        <taxon>Micrococcales</taxon>
        <taxon>Microbacteriaceae</taxon>
        <taxon>Leifsonia</taxon>
    </lineage>
</organism>
<dbReference type="SUPFAM" id="SSF56349">
    <property type="entry name" value="DNA breaking-rejoining enzymes"/>
    <property type="match status" value="1"/>
</dbReference>
<name>Q6ACP4_LEIXX</name>
<dbReference type="PANTHER" id="PTHR30349:SF64">
    <property type="entry name" value="PROPHAGE INTEGRASE INTD-RELATED"/>
    <property type="match status" value="1"/>
</dbReference>
<dbReference type="GO" id="GO:0006310">
    <property type="term" value="P:DNA recombination"/>
    <property type="evidence" value="ECO:0007669"/>
    <property type="project" value="UniProtKB-KW"/>
</dbReference>
<dbReference type="STRING" id="281090.Lxx21555"/>
<dbReference type="GO" id="GO:0003677">
    <property type="term" value="F:DNA binding"/>
    <property type="evidence" value="ECO:0007669"/>
    <property type="project" value="UniProtKB-UniRule"/>
</dbReference>
<gene>
    <name evidence="8" type="ordered locus">Lxx21555</name>
</gene>
<keyword evidence="4" id="KW-0233">DNA recombination</keyword>
<dbReference type="InterPro" id="IPR004107">
    <property type="entry name" value="Integrase_SAM-like_N"/>
</dbReference>
<dbReference type="Pfam" id="PF14659">
    <property type="entry name" value="Phage_int_SAM_3"/>
    <property type="match status" value="1"/>
</dbReference>
<dbReference type="eggNOG" id="COG0582">
    <property type="taxonomic scope" value="Bacteria"/>
</dbReference>
<protein>
    <submittedName>
        <fullName evidence="8">Phage-related integrase</fullName>
    </submittedName>
</protein>
<dbReference type="CDD" id="cd00397">
    <property type="entry name" value="DNA_BRE_C"/>
    <property type="match status" value="1"/>
</dbReference>
<evidence type="ECO:0000259" key="7">
    <source>
        <dbReference type="PROSITE" id="PS51900"/>
    </source>
</evidence>
<evidence type="ECO:0000256" key="5">
    <source>
        <dbReference type="PROSITE-ProRule" id="PRU01248"/>
    </source>
</evidence>
<dbReference type="InterPro" id="IPR002104">
    <property type="entry name" value="Integrase_catalytic"/>
</dbReference>
<accession>Q6ACP4</accession>
<dbReference type="InterPro" id="IPR010998">
    <property type="entry name" value="Integrase_recombinase_N"/>
</dbReference>
<dbReference type="InterPro" id="IPR050090">
    <property type="entry name" value="Tyrosine_recombinase_XerCD"/>
</dbReference>
<dbReference type="InterPro" id="IPR011010">
    <property type="entry name" value="DNA_brk_join_enz"/>
</dbReference>
<evidence type="ECO:0000256" key="4">
    <source>
        <dbReference type="ARBA" id="ARBA00023172"/>
    </source>
</evidence>
<evidence type="ECO:0000313" key="8">
    <source>
        <dbReference type="EMBL" id="AAT89849.1"/>
    </source>
</evidence>